<dbReference type="OrthoDB" id="5056676at2759"/>
<dbReference type="GeneID" id="55972585"/>
<feature type="compositionally biased region" description="Basic residues" evidence="1">
    <location>
        <begin position="1"/>
        <end position="13"/>
    </location>
</feature>
<sequence length="384" mass="43855">MDSSGSRRRRPRRSQGPPILRINLPVDHSGRDRQEYWVHFGSQDKFKQFMDSVVSETNKAAAAEATERARILAMAEIADCGSEYNRPVSDREMLAMLRANIPVSEKLRDNVVINSIIRNNGSITEVLRQRQRALELLRGPPRPETPQPIGRRQQQRNSSSDSDSDPDPDSDSSSNYSDDTADSDDAATSDRAASSVNTEVDVEVARNRMEALDILEGVRRPRRDDDWVGDSRYDWLFNRLVMDDHSHRREEMRRLRSRGNLERMMAPPDESATYAWKHVRRVLQSEISVPVGWGWMPGWGGGDLDGMVTTLLFLTDEDESGICRVRTARILEGRPVWDFRVLMLSFASRRWADVVWIGHESHPLPMGFRSGDPIMHLQWGDSMI</sequence>
<dbReference type="Proteomes" id="UP000749293">
    <property type="component" value="Unassembled WGS sequence"/>
</dbReference>
<dbReference type="AlphaFoldDB" id="A0A9P4YZ29"/>
<gene>
    <name evidence="2" type="ORF">GMORB2_6360</name>
</gene>
<dbReference type="RefSeq" id="XP_035322311.1">
    <property type="nucleotide sequence ID" value="XM_035468330.1"/>
</dbReference>
<evidence type="ECO:0000256" key="1">
    <source>
        <dbReference type="SAM" id="MobiDB-lite"/>
    </source>
</evidence>
<accession>A0A9P4YZ29</accession>
<name>A0A9P4YZ29_9HYPO</name>
<organism evidence="2 3">
    <name type="scientific">Geosmithia morbida</name>
    <dbReference type="NCBI Taxonomy" id="1094350"/>
    <lineage>
        <taxon>Eukaryota</taxon>
        <taxon>Fungi</taxon>
        <taxon>Dikarya</taxon>
        <taxon>Ascomycota</taxon>
        <taxon>Pezizomycotina</taxon>
        <taxon>Sordariomycetes</taxon>
        <taxon>Hypocreomycetidae</taxon>
        <taxon>Hypocreales</taxon>
        <taxon>Bionectriaceae</taxon>
        <taxon>Geosmithia</taxon>
    </lineage>
</organism>
<feature type="region of interest" description="Disordered" evidence="1">
    <location>
        <begin position="136"/>
        <end position="199"/>
    </location>
</feature>
<feature type="region of interest" description="Disordered" evidence="1">
    <location>
        <begin position="1"/>
        <end position="20"/>
    </location>
</feature>
<evidence type="ECO:0000313" key="3">
    <source>
        <dbReference type="Proteomes" id="UP000749293"/>
    </source>
</evidence>
<evidence type="ECO:0000313" key="2">
    <source>
        <dbReference type="EMBL" id="KAF4123659.1"/>
    </source>
</evidence>
<comment type="caution">
    <text evidence="2">The sequence shown here is derived from an EMBL/GenBank/DDBJ whole genome shotgun (WGS) entry which is preliminary data.</text>
</comment>
<protein>
    <submittedName>
        <fullName evidence="2">Uncharacterized protein</fullName>
    </submittedName>
</protein>
<reference evidence="2" key="1">
    <citation type="submission" date="2020-03" db="EMBL/GenBank/DDBJ databases">
        <title>Site-based positive gene gene selection in Geosmithia morbida across the United States reveals a broad range of putative effectors and factors for local host and environmental adapation.</title>
        <authorList>
            <person name="Onufrak A."/>
            <person name="Murdoch R.W."/>
            <person name="Gazis R."/>
            <person name="Huff M."/>
            <person name="Staton M."/>
            <person name="Klingeman W."/>
            <person name="Hadziabdic D."/>
        </authorList>
    </citation>
    <scope>NUCLEOTIDE SEQUENCE</scope>
    <source>
        <strain evidence="2">1262</strain>
    </source>
</reference>
<proteinExistence type="predicted"/>
<dbReference type="EMBL" id="JAANYQ010000006">
    <property type="protein sequence ID" value="KAF4123659.1"/>
    <property type="molecule type" value="Genomic_DNA"/>
</dbReference>
<keyword evidence="3" id="KW-1185">Reference proteome</keyword>